<organism evidence="3 4">
    <name type="scientific">Halarsenatibacter silvermanii</name>
    <dbReference type="NCBI Taxonomy" id="321763"/>
    <lineage>
        <taxon>Bacteria</taxon>
        <taxon>Bacillati</taxon>
        <taxon>Bacillota</taxon>
        <taxon>Clostridia</taxon>
        <taxon>Halanaerobiales</taxon>
        <taxon>Halarsenatibacteraceae</taxon>
        <taxon>Halarsenatibacter</taxon>
    </lineage>
</organism>
<dbReference type="InterPro" id="IPR046865">
    <property type="entry name" value="FapA_b_solenoid"/>
</dbReference>
<dbReference type="EMBL" id="FNGO01000008">
    <property type="protein sequence ID" value="SDL74563.1"/>
    <property type="molecule type" value="Genomic_DNA"/>
</dbReference>
<dbReference type="PANTHER" id="PTHR38032">
    <property type="entry name" value="POLYMERASE-RELATED"/>
    <property type="match status" value="1"/>
</dbReference>
<sequence length="620" mass="68736">MGENKNIARELELEAKSEDEARDKAISKWEKDIEVDPDLVQVELLEERSGFLGMGSKDNLYRISLDNNEANTEEIEKKLEYMEEDLAVDGDFEINFTKDGIMLQLIPPRGEGDWPGYYDIRERVEELGLKEVDWQVVQELLDELDEEEEQEPVKIAPRLPELDQDASVEIDISNDKMKVTLDYEPARGGEEITVEEIEKKLKEEGIVHGIKSDKLEEIAGSKKEIRGTVVAEGDKPEPGEDASLNYLCEIEKENIGTEREDGSINFFDRDLITNVEPGEVLVSREPPVEGEPGKTVTGEVVEPEKPKDVNLPAGKNVRVEDDNLIAAEEGQVVKKRNKISVSPVYKVQGDLNLDVGNVDFVGSVVIAGDVQEGFQVKAEDDIEVKGKVFAADLEAGGGIKINNGFIGKGKGSIKAGGDVEIKFIENGEVESGGSLIVGDAIMHSRVSAAEKIILKESGKGLIVGGRSRAGKGIEAGVIGSSLATDTRVEVGIDPGLKEKLDELEGKLEKNKQNLTKTKKALNMLEKLKEQKGELPQDKRMMELRLKKTEKDLEESRQEMEERQEELKKRAGENRRGKIKVRKKVHPGVNISVGNSSSFVKDTQDRTSFVEEEGEVRQKPL</sequence>
<dbReference type="InterPro" id="IPR005646">
    <property type="entry name" value="FapA"/>
</dbReference>
<feature type="domain" description="RNA-binding protein KhpB N-terminal" evidence="2">
    <location>
        <begin position="12"/>
        <end position="66"/>
    </location>
</feature>
<dbReference type="STRING" id="321763.SAMN04488692_10892"/>
<dbReference type="InterPro" id="IPR032782">
    <property type="entry name" value="KhpB_N"/>
</dbReference>
<evidence type="ECO:0000259" key="2">
    <source>
        <dbReference type="SMART" id="SM01245"/>
    </source>
</evidence>
<dbReference type="Pfam" id="PF20250">
    <property type="entry name" value="FapA_N"/>
    <property type="match status" value="1"/>
</dbReference>
<dbReference type="RefSeq" id="WP_089759644.1">
    <property type="nucleotide sequence ID" value="NZ_FNGO01000008.1"/>
</dbReference>
<dbReference type="PANTHER" id="PTHR38032:SF1">
    <property type="entry name" value="RNA-BINDING PROTEIN KHPB N-TERMINAL DOMAIN-CONTAINING PROTEIN"/>
    <property type="match status" value="1"/>
</dbReference>
<feature type="compositionally biased region" description="Basic and acidic residues" evidence="1">
    <location>
        <begin position="551"/>
        <end position="575"/>
    </location>
</feature>
<name>A0A1G9MKF7_9FIRM</name>
<evidence type="ECO:0000313" key="4">
    <source>
        <dbReference type="Proteomes" id="UP000199476"/>
    </source>
</evidence>
<accession>A0A1G9MKF7</accession>
<reference evidence="3 4" key="1">
    <citation type="submission" date="2016-10" db="EMBL/GenBank/DDBJ databases">
        <authorList>
            <person name="de Groot N.N."/>
        </authorList>
    </citation>
    <scope>NUCLEOTIDE SEQUENCE [LARGE SCALE GENOMIC DNA]</scope>
    <source>
        <strain evidence="3 4">SLAS-1</strain>
    </source>
</reference>
<dbReference type="Proteomes" id="UP000199476">
    <property type="component" value="Unassembled WGS sequence"/>
</dbReference>
<dbReference type="OrthoDB" id="9816426at2"/>
<dbReference type="Gene3D" id="3.30.30.80">
    <property type="entry name" value="probable RNA-binding protein from clostridium symbiosum atcc 14940"/>
    <property type="match status" value="1"/>
</dbReference>
<gene>
    <name evidence="3" type="ORF">SAMN04488692_10892</name>
</gene>
<proteinExistence type="predicted"/>
<dbReference type="InterPro" id="IPR046866">
    <property type="entry name" value="FapA_N"/>
</dbReference>
<protein>
    <recommendedName>
        <fullName evidence="2">RNA-binding protein KhpB N-terminal domain-containing protein</fullName>
    </recommendedName>
</protein>
<dbReference type="SMART" id="SM01245">
    <property type="entry name" value="Jag_N"/>
    <property type="match status" value="1"/>
</dbReference>
<keyword evidence="4" id="KW-1185">Reference proteome</keyword>
<feature type="region of interest" description="Disordered" evidence="1">
    <location>
        <begin position="551"/>
        <end position="620"/>
    </location>
</feature>
<feature type="compositionally biased region" description="Polar residues" evidence="1">
    <location>
        <begin position="591"/>
        <end position="600"/>
    </location>
</feature>
<feature type="compositionally biased region" description="Basic and acidic residues" evidence="1">
    <location>
        <begin position="601"/>
        <end position="620"/>
    </location>
</feature>
<dbReference type="InterPro" id="IPR038247">
    <property type="entry name" value="Jag_N_dom_sf"/>
</dbReference>
<dbReference type="Pfam" id="PF03961">
    <property type="entry name" value="FapA"/>
    <property type="match status" value="1"/>
</dbReference>
<evidence type="ECO:0000256" key="1">
    <source>
        <dbReference type="SAM" id="MobiDB-lite"/>
    </source>
</evidence>
<feature type="compositionally biased region" description="Basic residues" evidence="1">
    <location>
        <begin position="576"/>
        <end position="585"/>
    </location>
</feature>
<evidence type="ECO:0000313" key="3">
    <source>
        <dbReference type="EMBL" id="SDL74563.1"/>
    </source>
</evidence>
<dbReference type="AlphaFoldDB" id="A0A1G9MKF7"/>